<dbReference type="InterPro" id="IPR029058">
    <property type="entry name" value="AB_hydrolase_fold"/>
</dbReference>
<dbReference type="GO" id="GO:0016787">
    <property type="term" value="F:hydrolase activity"/>
    <property type="evidence" value="ECO:0007669"/>
    <property type="project" value="UniProtKB-KW"/>
</dbReference>
<evidence type="ECO:0000313" key="2">
    <source>
        <dbReference type="Proteomes" id="UP001528673"/>
    </source>
</evidence>
<organism evidence="1 2">
    <name type="scientific">Curvibacter cyanobacteriorum</name>
    <dbReference type="NCBI Taxonomy" id="3026422"/>
    <lineage>
        <taxon>Bacteria</taxon>
        <taxon>Pseudomonadati</taxon>
        <taxon>Pseudomonadota</taxon>
        <taxon>Betaproteobacteria</taxon>
        <taxon>Burkholderiales</taxon>
        <taxon>Comamonadaceae</taxon>
        <taxon>Curvibacter</taxon>
    </lineage>
</organism>
<evidence type="ECO:0000313" key="1">
    <source>
        <dbReference type="EMBL" id="MDD0839900.1"/>
    </source>
</evidence>
<sequence>MSASLSENASAEAGALFQLPTREGVQTPVFWQAHAAARATVLLFPGGGGGFGTVTQGLPTGANFLVRSVPHFLAQGLNVAIIGRPSDSTDLGYADRLSPNHLQDVAAVLAWVHARSAAPLWLVGTSRGTVSVLAAALQWQDQGRVAGVVLSSSILNPSKPGALPRQDLAALRLPVLLLHHRDDACAVCPPDAVPAALAALRQVPLKKVVWMAGGGPPRGDACGPWHWHGYIGLEREAVAQIAEWVTQPAP</sequence>
<keyword evidence="2" id="KW-1185">Reference proteome</keyword>
<dbReference type="Proteomes" id="UP001528673">
    <property type="component" value="Unassembled WGS sequence"/>
</dbReference>
<keyword evidence="1" id="KW-0378">Hydrolase</keyword>
<dbReference type="EMBL" id="JAQSIP010000007">
    <property type="protein sequence ID" value="MDD0839900.1"/>
    <property type="molecule type" value="Genomic_DNA"/>
</dbReference>
<gene>
    <name evidence="1" type="ORF">PSQ40_15050</name>
</gene>
<dbReference type="Gene3D" id="3.40.50.1820">
    <property type="entry name" value="alpha/beta hydrolase"/>
    <property type="match status" value="1"/>
</dbReference>
<reference evidence="1 2" key="1">
    <citation type="submission" date="2023-02" db="EMBL/GenBank/DDBJ databases">
        <title>Bacterial whole genomic sequence of Curvibacter sp. HBC61.</title>
        <authorList>
            <person name="Le V."/>
            <person name="Ko S.-R."/>
            <person name="Ahn C.-Y."/>
            <person name="Oh H.-M."/>
        </authorList>
    </citation>
    <scope>NUCLEOTIDE SEQUENCE [LARGE SCALE GENOMIC DNA]</scope>
    <source>
        <strain evidence="1 2">HBC61</strain>
    </source>
</reference>
<dbReference type="SUPFAM" id="SSF53474">
    <property type="entry name" value="alpha/beta-Hydrolases"/>
    <property type="match status" value="1"/>
</dbReference>
<protein>
    <submittedName>
        <fullName evidence="1">Alpha/beta hydrolase</fullName>
    </submittedName>
</protein>
<comment type="caution">
    <text evidence="1">The sequence shown here is derived from an EMBL/GenBank/DDBJ whole genome shotgun (WGS) entry which is preliminary data.</text>
</comment>
<name>A0ABT5N180_9BURK</name>
<accession>A0ABT5N180</accession>
<proteinExistence type="predicted"/>